<dbReference type="InterPro" id="IPR037185">
    <property type="entry name" value="EmrE-like"/>
</dbReference>
<evidence type="ECO:0000259" key="8">
    <source>
        <dbReference type="Pfam" id="PF00892"/>
    </source>
</evidence>
<dbReference type="InterPro" id="IPR050638">
    <property type="entry name" value="AA-Vitamin_Transporters"/>
</dbReference>
<keyword evidence="3" id="KW-1003">Cell membrane</keyword>
<protein>
    <submittedName>
        <fullName evidence="9">EamA family transporter</fullName>
    </submittedName>
</protein>
<evidence type="ECO:0000256" key="1">
    <source>
        <dbReference type="ARBA" id="ARBA00004651"/>
    </source>
</evidence>
<evidence type="ECO:0000256" key="2">
    <source>
        <dbReference type="ARBA" id="ARBA00007362"/>
    </source>
</evidence>
<keyword evidence="10" id="KW-1185">Reference proteome</keyword>
<accession>A0A7G9T3V0</accession>
<evidence type="ECO:0000256" key="7">
    <source>
        <dbReference type="SAM" id="Phobius"/>
    </source>
</evidence>
<evidence type="ECO:0000313" key="9">
    <source>
        <dbReference type="EMBL" id="QNN74775.1"/>
    </source>
</evidence>
<evidence type="ECO:0000256" key="4">
    <source>
        <dbReference type="ARBA" id="ARBA00022692"/>
    </source>
</evidence>
<proteinExistence type="inferred from homology"/>
<evidence type="ECO:0000256" key="5">
    <source>
        <dbReference type="ARBA" id="ARBA00022989"/>
    </source>
</evidence>
<feature type="domain" description="EamA" evidence="8">
    <location>
        <begin position="157"/>
        <end position="288"/>
    </location>
</feature>
<reference evidence="9 10" key="1">
    <citation type="submission" date="2020-08" db="EMBL/GenBank/DDBJ databases">
        <title>Genome sequence of Weissella diestrammenae KACC 16890T.</title>
        <authorList>
            <person name="Hyun D.-W."/>
            <person name="Bae J.-W."/>
        </authorList>
    </citation>
    <scope>NUCLEOTIDE SEQUENCE [LARGE SCALE GENOMIC DNA]</scope>
    <source>
        <strain evidence="9 10">KACC 16890</strain>
    </source>
</reference>
<feature type="transmembrane region" description="Helical" evidence="7">
    <location>
        <begin position="132"/>
        <end position="152"/>
    </location>
</feature>
<feature type="transmembrane region" description="Helical" evidence="7">
    <location>
        <begin position="215"/>
        <end position="236"/>
    </location>
</feature>
<dbReference type="EMBL" id="CP060724">
    <property type="protein sequence ID" value="QNN74775.1"/>
    <property type="molecule type" value="Genomic_DNA"/>
</dbReference>
<keyword evidence="6 7" id="KW-0472">Membrane</keyword>
<feature type="transmembrane region" description="Helical" evidence="7">
    <location>
        <begin position="40"/>
        <end position="60"/>
    </location>
</feature>
<comment type="subcellular location">
    <subcellularLocation>
        <location evidence="1">Cell membrane</location>
        <topology evidence="1">Multi-pass membrane protein</topology>
    </subcellularLocation>
</comment>
<dbReference type="GO" id="GO:0005886">
    <property type="term" value="C:plasma membrane"/>
    <property type="evidence" value="ECO:0007669"/>
    <property type="project" value="UniProtKB-SubCell"/>
</dbReference>
<dbReference type="AlphaFoldDB" id="A0A7G9T3V0"/>
<dbReference type="RefSeq" id="WP_187528610.1">
    <property type="nucleotide sequence ID" value="NZ_CP060724.1"/>
</dbReference>
<feature type="transmembrane region" description="Helical" evidence="7">
    <location>
        <begin position="72"/>
        <end position="93"/>
    </location>
</feature>
<dbReference type="PANTHER" id="PTHR32322:SF18">
    <property type="entry name" value="S-ADENOSYLMETHIONINE_S-ADENOSYLHOMOCYSTEINE TRANSPORTER"/>
    <property type="match status" value="1"/>
</dbReference>
<keyword evidence="4 7" id="KW-0812">Transmembrane</keyword>
<feature type="transmembrane region" description="Helical" evidence="7">
    <location>
        <begin position="273"/>
        <end position="291"/>
    </location>
</feature>
<feature type="transmembrane region" description="Helical" evidence="7">
    <location>
        <begin position="99"/>
        <end position="120"/>
    </location>
</feature>
<evidence type="ECO:0000256" key="3">
    <source>
        <dbReference type="ARBA" id="ARBA00022475"/>
    </source>
</evidence>
<dbReference type="Proteomes" id="UP000515800">
    <property type="component" value="Chromosome"/>
</dbReference>
<dbReference type="KEGG" id="wdi:H9L19_05000"/>
<feature type="transmembrane region" description="Helical" evidence="7">
    <location>
        <begin position="158"/>
        <end position="175"/>
    </location>
</feature>
<dbReference type="SUPFAM" id="SSF103481">
    <property type="entry name" value="Multidrug resistance efflux transporter EmrE"/>
    <property type="match status" value="2"/>
</dbReference>
<gene>
    <name evidence="9" type="ORF">H9L19_05000</name>
</gene>
<dbReference type="Pfam" id="PF00892">
    <property type="entry name" value="EamA"/>
    <property type="match status" value="2"/>
</dbReference>
<feature type="transmembrane region" description="Helical" evidence="7">
    <location>
        <begin position="182"/>
        <end position="203"/>
    </location>
</feature>
<organism evidence="9 10">
    <name type="scientific">Weissella diestrammenae</name>
    <dbReference type="NCBI Taxonomy" id="1162633"/>
    <lineage>
        <taxon>Bacteria</taxon>
        <taxon>Bacillati</taxon>
        <taxon>Bacillota</taxon>
        <taxon>Bacilli</taxon>
        <taxon>Lactobacillales</taxon>
        <taxon>Lactobacillaceae</taxon>
        <taxon>Weissella</taxon>
    </lineage>
</organism>
<name>A0A7G9T3V0_9LACO</name>
<evidence type="ECO:0000256" key="6">
    <source>
        <dbReference type="ARBA" id="ARBA00023136"/>
    </source>
</evidence>
<feature type="domain" description="EamA" evidence="8">
    <location>
        <begin position="6"/>
        <end position="144"/>
    </location>
</feature>
<dbReference type="PANTHER" id="PTHR32322">
    <property type="entry name" value="INNER MEMBRANE TRANSPORTER"/>
    <property type="match status" value="1"/>
</dbReference>
<comment type="similarity">
    <text evidence="2">Belongs to the EamA transporter family.</text>
</comment>
<keyword evidence="5 7" id="KW-1133">Transmembrane helix</keyword>
<evidence type="ECO:0000313" key="10">
    <source>
        <dbReference type="Proteomes" id="UP000515800"/>
    </source>
</evidence>
<dbReference type="InterPro" id="IPR000620">
    <property type="entry name" value="EamA_dom"/>
</dbReference>
<sequence length="302" mass="32641">MSNQSKGLLLAATGPAFWGLNSVAVDLLFKQHVDSQWFATFRLLLSGLIILGIAYIQNGTRIFAPFKQFQSFCRLILFSILGMFFVQYAYIMAIHAGNAATATVLQFTNPIMIVIILAILKRQLPRRQDVIAIILAILGTLLIATHGHLTTLAMSKSALIWGLSAAVGAVFYTLLPGSLVKTFGAITISGWAMLIAGIFINFIHPVWVGVPHFNWSISLILVFSIVFGTALAYLVFIQSLTLIAPTTASTLGAVEPLIGTLLSVLLFHINFGAIDTLGAVLIISTVFIQTMHAPKPAFTPKA</sequence>